<dbReference type="Pfam" id="PF01037">
    <property type="entry name" value="AsnC_trans_reg"/>
    <property type="match status" value="1"/>
</dbReference>
<evidence type="ECO:0000256" key="2">
    <source>
        <dbReference type="ARBA" id="ARBA00023125"/>
    </source>
</evidence>
<accession>A0A916R3Q3</accession>
<dbReference type="InterPro" id="IPR000485">
    <property type="entry name" value="AsnC-type_HTH_dom"/>
</dbReference>
<dbReference type="InterPro" id="IPR019887">
    <property type="entry name" value="Tscrpt_reg_AsnC/Lrp_C"/>
</dbReference>
<keyword evidence="6" id="KW-1185">Reference proteome</keyword>
<dbReference type="SUPFAM" id="SSF54909">
    <property type="entry name" value="Dimeric alpha+beta barrel"/>
    <property type="match status" value="1"/>
</dbReference>
<reference evidence="5" key="2">
    <citation type="submission" date="2020-09" db="EMBL/GenBank/DDBJ databases">
        <authorList>
            <person name="Sun Q."/>
            <person name="Zhou Y."/>
        </authorList>
    </citation>
    <scope>NUCLEOTIDE SEQUENCE</scope>
    <source>
        <strain evidence="5">CGMCC 1.15880</strain>
    </source>
</reference>
<gene>
    <name evidence="5" type="ORF">GCM10011498_28190</name>
</gene>
<dbReference type="PANTHER" id="PTHR30154">
    <property type="entry name" value="LEUCINE-RESPONSIVE REGULATORY PROTEIN"/>
    <property type="match status" value="1"/>
</dbReference>
<dbReference type="Gene3D" id="1.10.10.10">
    <property type="entry name" value="Winged helix-like DNA-binding domain superfamily/Winged helix DNA-binding domain"/>
    <property type="match status" value="1"/>
</dbReference>
<dbReference type="PRINTS" id="PR00033">
    <property type="entry name" value="HTHASNC"/>
</dbReference>
<dbReference type="Proteomes" id="UP000628017">
    <property type="component" value="Unassembled WGS sequence"/>
</dbReference>
<comment type="caution">
    <text evidence="5">The sequence shown here is derived from an EMBL/GenBank/DDBJ whole genome shotgun (WGS) entry which is preliminary data.</text>
</comment>
<evidence type="ECO:0000313" key="5">
    <source>
        <dbReference type="EMBL" id="GGA25645.1"/>
    </source>
</evidence>
<dbReference type="InterPro" id="IPR011008">
    <property type="entry name" value="Dimeric_a/b-barrel"/>
</dbReference>
<organism evidence="5 6">
    <name type="scientific">Neptunicoccus cionae</name>
    <dbReference type="NCBI Taxonomy" id="2035344"/>
    <lineage>
        <taxon>Bacteria</taxon>
        <taxon>Pseudomonadati</taxon>
        <taxon>Pseudomonadota</taxon>
        <taxon>Alphaproteobacteria</taxon>
        <taxon>Rhodobacterales</taxon>
        <taxon>Paracoccaceae</taxon>
        <taxon>Neptunicoccus</taxon>
    </lineage>
</organism>
<evidence type="ECO:0000259" key="4">
    <source>
        <dbReference type="PROSITE" id="PS50956"/>
    </source>
</evidence>
<proteinExistence type="predicted"/>
<dbReference type="InterPro" id="IPR036390">
    <property type="entry name" value="WH_DNA-bd_sf"/>
</dbReference>
<dbReference type="PANTHER" id="PTHR30154:SF34">
    <property type="entry name" value="TRANSCRIPTIONAL REGULATOR AZLB"/>
    <property type="match status" value="1"/>
</dbReference>
<evidence type="ECO:0000256" key="3">
    <source>
        <dbReference type="ARBA" id="ARBA00023163"/>
    </source>
</evidence>
<dbReference type="GO" id="GO:0043565">
    <property type="term" value="F:sequence-specific DNA binding"/>
    <property type="evidence" value="ECO:0007669"/>
    <property type="project" value="InterPro"/>
</dbReference>
<dbReference type="EMBL" id="BMKA01000004">
    <property type="protein sequence ID" value="GGA25645.1"/>
    <property type="molecule type" value="Genomic_DNA"/>
</dbReference>
<dbReference type="InterPro" id="IPR019888">
    <property type="entry name" value="Tscrpt_reg_AsnC-like"/>
</dbReference>
<dbReference type="Gene3D" id="3.30.70.920">
    <property type="match status" value="1"/>
</dbReference>
<keyword evidence="1" id="KW-0805">Transcription regulation</keyword>
<dbReference type="InterPro" id="IPR036388">
    <property type="entry name" value="WH-like_DNA-bd_sf"/>
</dbReference>
<keyword evidence="3" id="KW-0804">Transcription</keyword>
<dbReference type="GO" id="GO:0005829">
    <property type="term" value="C:cytosol"/>
    <property type="evidence" value="ECO:0007669"/>
    <property type="project" value="TreeGrafter"/>
</dbReference>
<sequence>MDDIDQRLLALLGKDARTSASDLAATLKISRGTVQNRIGRMQDQGIIKRFTVELGDGQQDQQISAFTLIRVAADDGKVAIAALKRIEGVMDISTLSGEFDLVVELRTSSLRELDTLLDKIRAIKDVAQTQSHIRLMTVAL</sequence>
<feature type="domain" description="HTH asnC-type" evidence="4">
    <location>
        <begin position="1"/>
        <end position="62"/>
    </location>
</feature>
<reference evidence="5" key="1">
    <citation type="journal article" date="2014" name="Int. J. Syst. Evol. Microbiol.">
        <title>Complete genome sequence of Corynebacterium casei LMG S-19264T (=DSM 44701T), isolated from a smear-ripened cheese.</title>
        <authorList>
            <consortium name="US DOE Joint Genome Institute (JGI-PGF)"/>
            <person name="Walter F."/>
            <person name="Albersmeier A."/>
            <person name="Kalinowski J."/>
            <person name="Ruckert C."/>
        </authorList>
    </citation>
    <scope>NUCLEOTIDE SEQUENCE</scope>
    <source>
        <strain evidence="5">CGMCC 1.15880</strain>
    </source>
</reference>
<dbReference type="GO" id="GO:0043200">
    <property type="term" value="P:response to amino acid"/>
    <property type="evidence" value="ECO:0007669"/>
    <property type="project" value="TreeGrafter"/>
</dbReference>
<dbReference type="RefSeq" id="WP_188676641.1">
    <property type="nucleotide sequence ID" value="NZ_BMKA01000004.1"/>
</dbReference>
<protein>
    <recommendedName>
        <fullName evidence="4">HTH asnC-type domain-containing protein</fullName>
    </recommendedName>
</protein>
<evidence type="ECO:0000256" key="1">
    <source>
        <dbReference type="ARBA" id="ARBA00023015"/>
    </source>
</evidence>
<keyword evidence="2" id="KW-0238">DNA-binding</keyword>
<name>A0A916R3Q3_9RHOB</name>
<dbReference type="AlphaFoldDB" id="A0A916R3Q3"/>
<dbReference type="SUPFAM" id="SSF46785">
    <property type="entry name" value="Winged helix' DNA-binding domain"/>
    <property type="match status" value="1"/>
</dbReference>
<evidence type="ECO:0000313" key="6">
    <source>
        <dbReference type="Proteomes" id="UP000628017"/>
    </source>
</evidence>
<dbReference type="SMART" id="SM00344">
    <property type="entry name" value="HTH_ASNC"/>
    <property type="match status" value="1"/>
</dbReference>
<dbReference type="PROSITE" id="PS50956">
    <property type="entry name" value="HTH_ASNC_2"/>
    <property type="match status" value="1"/>
</dbReference>
<dbReference type="Pfam" id="PF13412">
    <property type="entry name" value="HTH_24"/>
    <property type="match status" value="1"/>
</dbReference>